<dbReference type="RefSeq" id="WP_168045890.1">
    <property type="nucleotide sequence ID" value="NZ_JAATJM010000001.1"/>
</dbReference>
<gene>
    <name evidence="2" type="ORF">GGQ87_001323</name>
</gene>
<proteinExistence type="predicted"/>
<keyword evidence="3" id="KW-1185">Reference proteome</keyword>
<protein>
    <recommendedName>
        <fullName evidence="4">DUF2125 domain-containing protein</fullName>
    </recommendedName>
</protein>
<sequence>MTDPAAPPVRHSRRGLIIPFVLLGVLLAVWSGWWFYLAGQIETRLVVQEEALRGAGWRITHEPVSVGGWPFRTRLAFPEAVIVAPSGHGVAAPELVAEANAWNPGHWVMIAPDGLTLTRAGKGQIDIGGDGARLSVSHLRDRFPDLRAELIRPTFTPRQGAEPFPIASAERVQFEMRPHLTNGAATTDELDVLFRLLEARGRADGPVEAASRSGHMSIELETTIEQASRLRGVDSAGVFANWTEAGGRFTAVRGRLLAGHSSARISSEALSARADGRLEGRLALTAERPGEAMAGLAGSRSGAVNRVAAAGAAAAASAQGARPMDLVLRFDNGRTWLGPFALAPAPKLF</sequence>
<feature type="transmembrane region" description="Helical" evidence="1">
    <location>
        <begin position="16"/>
        <end position="36"/>
    </location>
</feature>
<organism evidence="2 3">
    <name type="scientific">Brevundimonas alba</name>
    <dbReference type="NCBI Taxonomy" id="74314"/>
    <lineage>
        <taxon>Bacteria</taxon>
        <taxon>Pseudomonadati</taxon>
        <taxon>Pseudomonadota</taxon>
        <taxon>Alphaproteobacteria</taxon>
        <taxon>Caulobacterales</taxon>
        <taxon>Caulobacteraceae</taxon>
        <taxon>Brevundimonas</taxon>
    </lineage>
</organism>
<dbReference type="Pfam" id="PF09898">
    <property type="entry name" value="DUF2125"/>
    <property type="match status" value="1"/>
</dbReference>
<keyword evidence="1" id="KW-0812">Transmembrane</keyword>
<accession>A0A7X5YM35</accession>
<evidence type="ECO:0000313" key="2">
    <source>
        <dbReference type="EMBL" id="NJC41065.1"/>
    </source>
</evidence>
<dbReference type="AlphaFoldDB" id="A0A7X5YM35"/>
<comment type="caution">
    <text evidence="2">The sequence shown here is derived from an EMBL/GenBank/DDBJ whole genome shotgun (WGS) entry which is preliminary data.</text>
</comment>
<dbReference type="Proteomes" id="UP000587415">
    <property type="component" value="Unassembled WGS sequence"/>
</dbReference>
<keyword evidence="1" id="KW-0472">Membrane</keyword>
<evidence type="ECO:0008006" key="4">
    <source>
        <dbReference type="Google" id="ProtNLM"/>
    </source>
</evidence>
<evidence type="ECO:0000256" key="1">
    <source>
        <dbReference type="SAM" id="Phobius"/>
    </source>
</evidence>
<evidence type="ECO:0000313" key="3">
    <source>
        <dbReference type="Proteomes" id="UP000587415"/>
    </source>
</evidence>
<name>A0A7X5YM35_9CAUL</name>
<reference evidence="2 3" key="1">
    <citation type="submission" date="2020-03" db="EMBL/GenBank/DDBJ databases">
        <title>Genomic Encyclopedia of Type Strains, Phase IV (KMG-IV): sequencing the most valuable type-strain genomes for metagenomic binning, comparative biology and taxonomic classification.</title>
        <authorList>
            <person name="Goeker M."/>
        </authorList>
    </citation>
    <scope>NUCLEOTIDE SEQUENCE [LARGE SCALE GENOMIC DNA]</scope>
    <source>
        <strain evidence="2 3">DSM 4736</strain>
    </source>
</reference>
<dbReference type="InterPro" id="IPR018666">
    <property type="entry name" value="DUF2125"/>
</dbReference>
<dbReference type="EMBL" id="JAATJM010000001">
    <property type="protein sequence ID" value="NJC41065.1"/>
    <property type="molecule type" value="Genomic_DNA"/>
</dbReference>
<keyword evidence="1" id="KW-1133">Transmembrane helix</keyword>